<keyword evidence="3" id="KW-0413">Isomerase</keyword>
<dbReference type="InterPro" id="IPR036237">
    <property type="entry name" value="Xyl_isomerase-like_sf"/>
</dbReference>
<dbReference type="Proteomes" id="UP000037088">
    <property type="component" value="Unassembled WGS sequence"/>
</dbReference>
<comment type="caution">
    <text evidence="3">The sequence shown here is derived from an EMBL/GenBank/DDBJ whole genome shotgun (WGS) entry which is preliminary data.</text>
</comment>
<dbReference type="Gene3D" id="3.20.20.150">
    <property type="entry name" value="Divalent-metal-dependent TIM barrel enzymes"/>
    <property type="match status" value="1"/>
</dbReference>
<proteinExistence type="predicted"/>
<dbReference type="InterPro" id="IPR013022">
    <property type="entry name" value="Xyl_isomerase-like_TIM-brl"/>
</dbReference>
<dbReference type="InterPro" id="IPR050312">
    <property type="entry name" value="IolE/XylAMocC-like"/>
</dbReference>
<evidence type="ECO:0000313" key="3">
    <source>
        <dbReference type="EMBL" id="KOC94814.1"/>
    </source>
</evidence>
<dbReference type="PATRIC" id="fig|1560201.3.peg.2772"/>
<keyword evidence="5" id="KW-1185">Reference proteome</keyword>
<accession>A0A0L7THI5</accession>
<dbReference type="EMBL" id="JRXE01000017">
    <property type="protein sequence ID" value="KOC89245.1"/>
    <property type="molecule type" value="Genomic_DNA"/>
</dbReference>
<dbReference type="PANTHER" id="PTHR12110:SF21">
    <property type="entry name" value="XYLOSE ISOMERASE-LIKE TIM BARREL DOMAIN-CONTAINING PROTEIN"/>
    <property type="match status" value="1"/>
</dbReference>
<dbReference type="OrthoDB" id="9780241at2"/>
<evidence type="ECO:0000313" key="4">
    <source>
        <dbReference type="Proteomes" id="UP000036851"/>
    </source>
</evidence>
<dbReference type="PANTHER" id="PTHR12110">
    <property type="entry name" value="HYDROXYPYRUVATE ISOMERASE"/>
    <property type="match status" value="1"/>
</dbReference>
<organism evidence="3 4">
    <name type="scientific">Winslowiella iniecta</name>
    <dbReference type="NCBI Taxonomy" id="1560201"/>
    <lineage>
        <taxon>Bacteria</taxon>
        <taxon>Pseudomonadati</taxon>
        <taxon>Pseudomonadota</taxon>
        <taxon>Gammaproteobacteria</taxon>
        <taxon>Enterobacterales</taxon>
        <taxon>Erwiniaceae</taxon>
        <taxon>Winslowiella</taxon>
    </lineage>
</organism>
<dbReference type="Pfam" id="PF01261">
    <property type="entry name" value="AP_endonuc_2"/>
    <property type="match status" value="1"/>
</dbReference>
<name>A0A0L7THI5_9GAMM</name>
<dbReference type="RefSeq" id="WP_052899884.1">
    <property type="nucleotide sequence ID" value="NZ_JRXE01000017.1"/>
</dbReference>
<dbReference type="AlphaFoldDB" id="A0A0L7THI5"/>
<reference evidence="4 5" key="1">
    <citation type="journal article" date="2015" name="Int. J. Syst. Evol. Microbiol.">
        <title>Erwinia iniecta sp. nov., isolated from Russian wheat aphids (Diuraphis noxia).</title>
        <authorList>
            <person name="Campillo T."/>
            <person name="Luna E."/>
            <person name="Portier P."/>
            <person name="Fischer-Le Saux M."/>
            <person name="Lapitan N."/>
            <person name="Tisserat N.A."/>
            <person name="Leach J.E."/>
        </authorList>
    </citation>
    <scope>NUCLEOTIDE SEQUENCE [LARGE SCALE GENOMIC DNA]</scope>
    <source>
        <strain evidence="2 5">B120</strain>
        <strain evidence="3 4">B149</strain>
    </source>
</reference>
<sequence length="266" mass="30026">MQRCIATISVSGTLEQKLDAIAAAGFDSIELFEADLQHCQRSAAEVRKMVGTRGLRIDLLQPFRNFEGETGDQLSRARQQFELMGELGCKRLLLCSNASDSCSSDWQQQIDDLHALAELAASFQVDVGYEALAWGKHVNRWQQAWQRVAEVDQPNLGIVLDSFHILSCGDTLNQLDRVPPEKITFVQFADAPQLNLDVLTWSRHYRCFPGQGDFDLTRFARQLHQHGYRGPWSLEIFNEQLVTSPLHSTAADGYRSLLMLEKSLSE</sequence>
<dbReference type="STRING" id="1560201.NG42_13010"/>
<dbReference type="SUPFAM" id="SSF51658">
    <property type="entry name" value="Xylose isomerase-like"/>
    <property type="match status" value="1"/>
</dbReference>
<gene>
    <name evidence="2" type="ORF">NG42_13010</name>
    <name evidence="3" type="ORF">NG43_03270</name>
</gene>
<dbReference type="GO" id="GO:0016853">
    <property type="term" value="F:isomerase activity"/>
    <property type="evidence" value="ECO:0007669"/>
    <property type="project" value="UniProtKB-KW"/>
</dbReference>
<protein>
    <submittedName>
        <fullName evidence="3">Xylose isomerase</fullName>
    </submittedName>
</protein>
<dbReference type="EMBL" id="JRXF01000003">
    <property type="protein sequence ID" value="KOC94814.1"/>
    <property type="molecule type" value="Genomic_DNA"/>
</dbReference>
<evidence type="ECO:0000313" key="2">
    <source>
        <dbReference type="EMBL" id="KOC89245.1"/>
    </source>
</evidence>
<dbReference type="Proteomes" id="UP000036851">
    <property type="component" value="Unassembled WGS sequence"/>
</dbReference>
<feature type="domain" description="Xylose isomerase-like TIM barrel" evidence="1">
    <location>
        <begin position="18"/>
        <end position="253"/>
    </location>
</feature>
<evidence type="ECO:0000313" key="5">
    <source>
        <dbReference type="Proteomes" id="UP000037088"/>
    </source>
</evidence>
<evidence type="ECO:0000259" key="1">
    <source>
        <dbReference type="Pfam" id="PF01261"/>
    </source>
</evidence>